<evidence type="ECO:0000256" key="1">
    <source>
        <dbReference type="SAM" id="MobiDB-lite"/>
    </source>
</evidence>
<proteinExistence type="predicted"/>
<keyword evidence="3" id="KW-0732">Signal</keyword>
<feature type="compositionally biased region" description="Low complexity" evidence="1">
    <location>
        <begin position="1059"/>
        <end position="1070"/>
    </location>
</feature>
<gene>
    <name evidence="5" type="primary">LOC110979937</name>
</gene>
<reference evidence="5" key="1">
    <citation type="submission" date="2025-08" db="UniProtKB">
        <authorList>
            <consortium name="RefSeq"/>
        </authorList>
    </citation>
    <scope>IDENTIFICATION</scope>
</reference>
<feature type="compositionally biased region" description="Low complexity" evidence="1">
    <location>
        <begin position="650"/>
        <end position="677"/>
    </location>
</feature>
<dbReference type="Proteomes" id="UP000694845">
    <property type="component" value="Unplaced"/>
</dbReference>
<feature type="transmembrane region" description="Helical" evidence="2">
    <location>
        <begin position="1244"/>
        <end position="1265"/>
    </location>
</feature>
<feature type="compositionally biased region" description="Polar residues" evidence="1">
    <location>
        <begin position="1109"/>
        <end position="1120"/>
    </location>
</feature>
<feature type="compositionally biased region" description="Polar residues" evidence="1">
    <location>
        <begin position="1076"/>
        <end position="1091"/>
    </location>
</feature>
<evidence type="ECO:0000313" key="5">
    <source>
        <dbReference type="RefSeq" id="XP_022091820.1"/>
    </source>
</evidence>
<feature type="compositionally biased region" description="Low complexity" evidence="1">
    <location>
        <begin position="1092"/>
        <end position="1108"/>
    </location>
</feature>
<dbReference type="OrthoDB" id="10429298at2759"/>
<sequence>MRFCLIIAVLLWAPAFKTVSSQTFSTISGQSQGSLPISTLPEDCPSTVDVSDIVFISAVPIAIGFGLLLLLAFLQDLRQANKSKCSCPPSPCNIRGNRARKERTYIIDVNYAGRSYWGSFLRWCALHKSSGAKKNPRLMRLQGTTGFSNWLSFDLVLGKTSEQKTLATPRSIGKLVAVETKYPSASDGFKSRLLPSSNIGACLRGIINRACDIEIKKIHAMDTKTQDRYTSGCGAGSGGISSSDQGITTIFPLLLSTTQPASRVNYIAYYFKNGSLWTSALTPWHRGNFTRSRHITCLFVCISYTMIAAQVVSRLSLDQSIEDSILMSLADFTINAAILIRAIVAGVVVFSLLGIVEIIFRGAPTIWSLHLPCISPRLRNGNRLMDGMQPAHVQSAAGDFFGGSLKSVEEGLPRLSISAPELLQQGSRPRGNTDQQNKTTTSSCFNKISRQCSTPSEAYKMMNVADNIKYDKNNACHAAFITYSQWTVINGHGIYKQKIENMSPIKTCTKPNFNTIDYSSVNNGIPARHSVSGSLNGNISTKAVSTSSCHVANTISDDIYGDNQSICPADQLECHHKLTCHKCPVCHRTTGSRYYDPEAGCSGENTSAGYKFYKHGSFIRPGYAYSSSSLDSAGSSRSSLSSNPTLADLSISSSSDSSESASISDSSVITESSSIISNQLQDESSPYHSNGAIKHKASDNDNLDNVDLTAPSAPSSKEPSHLPGSISRATSDFERLEKKHKATCKQDAGDRCEDSKHLEDKITQEDISAQEKFIKYTDALLDPEIKLAQVLRTKNYINRFSDMGKGRVVILPHRETKTWDELLLKVKFAAHQLTEDKPNLSIDESKSQPKMGAIIKTPHSPITTGSDYIISLPTEFEMPSVTIKNSSSRKPLFFNFRKWLAGLRSNPRADVGDNYKLEVTEDEAAMKTSVQNKYQHHGHDITRESSIIQIEEETKCDTKQKSFSPENANMTLPNTFNGESINEEVTNDHLKGSIFQSSSHLIEYQPEAISVVSSVSWTSMTSHSAPGQHLAPCMEVNTTPDTTNRNNNSIDTAVINMDPSSSTMPPSTSSEECLSFESNQTSSGSSSVIPKSTSSEGFSSSLGISSSSNRICTSQDTSTTEDTRGKKDISSSKETYGHKSIISSKEFASDGNTCSKTSISSNSTTASSEFTMADDEENPRWNRYNYYQTMHNVEPASTPTPPGVCCHVSQPVMFLVLHILLIASCVFALLWSVLSFHGLCWNTLWTWVTTSIIAIVIQAVILDTIKAAIMTLVRWYNNYNEAKPKPYSVIH</sequence>
<evidence type="ECO:0000313" key="4">
    <source>
        <dbReference type="Proteomes" id="UP000694845"/>
    </source>
</evidence>
<feature type="compositionally biased region" description="Low complexity" evidence="1">
    <location>
        <begin position="1037"/>
        <end position="1048"/>
    </location>
</feature>
<keyword evidence="2" id="KW-1133">Transmembrane helix</keyword>
<feature type="signal peptide" evidence="3">
    <location>
        <begin position="1"/>
        <end position="21"/>
    </location>
</feature>
<feature type="transmembrane region" description="Helical" evidence="2">
    <location>
        <begin position="332"/>
        <end position="360"/>
    </location>
</feature>
<keyword evidence="4" id="KW-1185">Reference proteome</keyword>
<evidence type="ECO:0000256" key="3">
    <source>
        <dbReference type="SAM" id="SignalP"/>
    </source>
</evidence>
<dbReference type="RefSeq" id="XP_022091820.1">
    <property type="nucleotide sequence ID" value="XM_022236128.1"/>
</dbReference>
<dbReference type="OMA" id="WTVINGH"/>
<feature type="compositionally biased region" description="Low complexity" evidence="1">
    <location>
        <begin position="1153"/>
        <end position="1167"/>
    </location>
</feature>
<protein>
    <submittedName>
        <fullName evidence="5">Uncharacterized protein LOC110979937</fullName>
    </submittedName>
</protein>
<feature type="region of interest" description="Disordered" evidence="1">
    <location>
        <begin position="634"/>
        <end position="727"/>
    </location>
</feature>
<feature type="chain" id="PRO_5034293854" evidence="3">
    <location>
        <begin position="22"/>
        <end position="1291"/>
    </location>
</feature>
<name>A0A8B7YHE4_ACAPL</name>
<dbReference type="GeneID" id="110979937"/>
<feature type="region of interest" description="Disordered" evidence="1">
    <location>
        <begin position="1036"/>
        <end position="1137"/>
    </location>
</feature>
<feature type="region of interest" description="Disordered" evidence="1">
    <location>
        <begin position="1148"/>
        <end position="1167"/>
    </location>
</feature>
<accession>A0A8B7YHE4</accession>
<organism evidence="4 5">
    <name type="scientific">Acanthaster planci</name>
    <name type="common">Crown-of-thorns starfish</name>
    <dbReference type="NCBI Taxonomy" id="133434"/>
    <lineage>
        <taxon>Eukaryota</taxon>
        <taxon>Metazoa</taxon>
        <taxon>Echinodermata</taxon>
        <taxon>Eleutherozoa</taxon>
        <taxon>Asterozoa</taxon>
        <taxon>Asteroidea</taxon>
        <taxon>Valvatacea</taxon>
        <taxon>Valvatida</taxon>
        <taxon>Acanthasteridae</taxon>
        <taxon>Acanthaster</taxon>
    </lineage>
</organism>
<dbReference type="KEGG" id="aplc:110979937"/>
<feature type="compositionally biased region" description="Basic and acidic residues" evidence="1">
    <location>
        <begin position="1121"/>
        <end position="1137"/>
    </location>
</feature>
<evidence type="ECO:0000256" key="2">
    <source>
        <dbReference type="SAM" id="Phobius"/>
    </source>
</evidence>
<keyword evidence="2" id="KW-0812">Transmembrane</keyword>
<feature type="compositionally biased region" description="Polar residues" evidence="1">
    <location>
        <begin position="678"/>
        <end position="688"/>
    </location>
</feature>
<feature type="transmembrane region" description="Helical" evidence="2">
    <location>
        <begin position="53"/>
        <end position="74"/>
    </location>
</feature>
<feature type="transmembrane region" description="Helical" evidence="2">
    <location>
        <begin position="1212"/>
        <end position="1232"/>
    </location>
</feature>
<keyword evidence="2" id="KW-0472">Membrane</keyword>